<comment type="similarity">
    <text evidence="1 7">Belongs to the cytochrome P450 family.</text>
</comment>
<evidence type="ECO:0000256" key="2">
    <source>
        <dbReference type="ARBA" id="ARBA00022617"/>
    </source>
</evidence>
<keyword evidence="3 7" id="KW-0479">Metal-binding</keyword>
<evidence type="ECO:0000256" key="5">
    <source>
        <dbReference type="ARBA" id="ARBA00023004"/>
    </source>
</evidence>
<reference evidence="9 10" key="1">
    <citation type="submission" date="2020-10" db="EMBL/GenBank/DDBJ databases">
        <title>Identification of Nocardia species via Next-generation sequencing and recognition of intraspecies genetic diversity.</title>
        <authorList>
            <person name="Li P."/>
            <person name="Li P."/>
            <person name="Lu B."/>
        </authorList>
    </citation>
    <scope>NUCLEOTIDE SEQUENCE [LARGE SCALE GENOMIC DNA]</scope>
    <source>
        <strain evidence="9 10">BJ06-0143</strain>
    </source>
</reference>
<evidence type="ECO:0000256" key="8">
    <source>
        <dbReference type="SAM" id="MobiDB-lite"/>
    </source>
</evidence>
<dbReference type="PROSITE" id="PS00086">
    <property type="entry name" value="CYTOCHROME_P450"/>
    <property type="match status" value="1"/>
</dbReference>
<dbReference type="InterPro" id="IPR002397">
    <property type="entry name" value="Cyt_P450_B"/>
</dbReference>
<keyword evidence="5 7" id="KW-0408">Iron</keyword>
<dbReference type="InterPro" id="IPR001128">
    <property type="entry name" value="Cyt_P450"/>
</dbReference>
<dbReference type="InterPro" id="IPR036396">
    <property type="entry name" value="Cyt_P450_sf"/>
</dbReference>
<name>A0ABS0DCX9_9NOCA</name>
<keyword evidence="4 7" id="KW-0560">Oxidoreductase</keyword>
<dbReference type="RefSeq" id="WP_195003120.1">
    <property type="nucleotide sequence ID" value="NZ_JADLQN010000002.1"/>
</dbReference>
<feature type="region of interest" description="Disordered" evidence="8">
    <location>
        <begin position="405"/>
        <end position="427"/>
    </location>
</feature>
<dbReference type="PRINTS" id="PR00385">
    <property type="entry name" value="P450"/>
</dbReference>
<keyword evidence="2 7" id="KW-0349">Heme</keyword>
<keyword evidence="10" id="KW-1185">Reference proteome</keyword>
<dbReference type="InterPro" id="IPR017972">
    <property type="entry name" value="Cyt_P450_CS"/>
</dbReference>
<dbReference type="Gene3D" id="1.10.630.10">
    <property type="entry name" value="Cytochrome P450"/>
    <property type="match status" value="1"/>
</dbReference>
<organism evidence="9 10">
    <name type="scientific">Nocardia higoensis</name>
    <dbReference type="NCBI Taxonomy" id="228599"/>
    <lineage>
        <taxon>Bacteria</taxon>
        <taxon>Bacillati</taxon>
        <taxon>Actinomycetota</taxon>
        <taxon>Actinomycetes</taxon>
        <taxon>Mycobacteriales</taxon>
        <taxon>Nocardiaceae</taxon>
        <taxon>Nocardia</taxon>
    </lineage>
</organism>
<comment type="caution">
    <text evidence="9">The sequence shown here is derived from an EMBL/GenBank/DDBJ whole genome shotgun (WGS) entry which is preliminary data.</text>
</comment>
<dbReference type="PANTHER" id="PTHR46696:SF1">
    <property type="entry name" value="CYTOCHROME P450 YJIB-RELATED"/>
    <property type="match status" value="1"/>
</dbReference>
<dbReference type="PRINTS" id="PR00359">
    <property type="entry name" value="BP450"/>
</dbReference>
<dbReference type="Proteomes" id="UP000707731">
    <property type="component" value="Unassembled WGS sequence"/>
</dbReference>
<evidence type="ECO:0000313" key="10">
    <source>
        <dbReference type="Proteomes" id="UP000707731"/>
    </source>
</evidence>
<keyword evidence="6 7" id="KW-0503">Monooxygenase</keyword>
<dbReference type="EMBL" id="JADLQN010000002">
    <property type="protein sequence ID" value="MBF6356332.1"/>
    <property type="molecule type" value="Genomic_DNA"/>
</dbReference>
<feature type="compositionally biased region" description="Basic and acidic residues" evidence="8">
    <location>
        <begin position="415"/>
        <end position="427"/>
    </location>
</feature>
<evidence type="ECO:0000256" key="7">
    <source>
        <dbReference type="RuleBase" id="RU000461"/>
    </source>
</evidence>
<dbReference type="Pfam" id="PF00067">
    <property type="entry name" value="p450"/>
    <property type="match status" value="1"/>
</dbReference>
<evidence type="ECO:0000256" key="3">
    <source>
        <dbReference type="ARBA" id="ARBA00022723"/>
    </source>
</evidence>
<evidence type="ECO:0000256" key="6">
    <source>
        <dbReference type="ARBA" id="ARBA00023033"/>
    </source>
</evidence>
<dbReference type="PANTHER" id="PTHR46696">
    <property type="entry name" value="P450, PUTATIVE (EUROFUNG)-RELATED"/>
    <property type="match status" value="1"/>
</dbReference>
<gene>
    <name evidence="9" type="ORF">IU449_17575</name>
</gene>
<accession>A0ABS0DCX9</accession>
<dbReference type="SUPFAM" id="SSF48264">
    <property type="entry name" value="Cytochrome P450"/>
    <property type="match status" value="1"/>
</dbReference>
<proteinExistence type="inferred from homology"/>
<sequence length="427" mass="47244">MTDIHSAPASSPAAAPVVLDVTGTDIPGEAIALRDRGPLVRVVLPGDIHAWAVTDPEVLRQLFTDWRVSKDAHQHWPAFRSGEVPPDWPLITWVSVRNMFTAHGKDHHRLRKLVGPAFTARRVFALRPQIKMIIRRLLDDLAARPDGTVIDLREDYATQVPLRVITALMGVPADLQPRLRVCVAEIFSTSPRRDPSTTFTELVDTLTLLVARRRIEPGADMTSLLISHRDAHADRLSEEELVHTLLLVISAGYETTVNLIDRAIHQVLTRPELLAQLRVGAVTWSQLIEECLRYAPPVPNLPLRYAVTDIDIAGQRIQAGDAILACFAAANRDPHLHGPHPDVFDPARPNTEHLSFGYGPHYCLGAPLARLEAIEALPALFGRFPDLTLAVEPGELRPLPSFVSHGHQSLPAYLDRPRDPGGPHRGR</sequence>
<evidence type="ECO:0000313" key="9">
    <source>
        <dbReference type="EMBL" id="MBF6356332.1"/>
    </source>
</evidence>
<protein>
    <submittedName>
        <fullName evidence="9">Cytochrome P450</fullName>
    </submittedName>
</protein>
<dbReference type="CDD" id="cd11029">
    <property type="entry name" value="CYP107-like"/>
    <property type="match status" value="1"/>
</dbReference>
<evidence type="ECO:0000256" key="1">
    <source>
        <dbReference type="ARBA" id="ARBA00010617"/>
    </source>
</evidence>
<evidence type="ECO:0000256" key="4">
    <source>
        <dbReference type="ARBA" id="ARBA00023002"/>
    </source>
</evidence>